<proteinExistence type="predicted"/>
<evidence type="ECO:0000256" key="1">
    <source>
        <dbReference type="SAM" id="SignalP"/>
    </source>
</evidence>
<gene>
    <name evidence="2" type="ORF">CPB84DRAFT_300513</name>
</gene>
<feature type="chain" id="PRO_5040503268" evidence="1">
    <location>
        <begin position="23"/>
        <end position="265"/>
    </location>
</feature>
<keyword evidence="1" id="KW-0732">Signal</keyword>
<feature type="signal peptide" evidence="1">
    <location>
        <begin position="1"/>
        <end position="22"/>
    </location>
</feature>
<dbReference type="OrthoDB" id="4584900at2759"/>
<sequence length="265" mass="27564">MRSFLLLPSLVALMLSAASVSAVENSPSIASAAQIHAMRCFSLKRTPVHMNLTDTQLYTKALTHRRPTRRATAHQRRASTVADVQSSVRIDVANMDTGYPLGSLSVDDGGRLAVDGSGPGTTFSTLTSSGSALGTQRRILVPSLSGFPNLGAIQYASTDSPTLGPGLSSGVKITGVADPGTQPGDLPAYLESYESGATSLPTETDVWTINYLTGVIGLQWINPDGSIPDTTLISNGNGIAATGDLAAFNSVHGSGWFTVKLTRSA</sequence>
<protein>
    <submittedName>
        <fullName evidence="2">Uncharacterized protein</fullName>
    </submittedName>
</protein>
<evidence type="ECO:0000313" key="2">
    <source>
        <dbReference type="EMBL" id="KAF8907311.1"/>
    </source>
</evidence>
<dbReference type="AlphaFoldDB" id="A0A9P5NSB6"/>
<dbReference type="Proteomes" id="UP000724874">
    <property type="component" value="Unassembled WGS sequence"/>
</dbReference>
<evidence type="ECO:0000313" key="3">
    <source>
        <dbReference type="Proteomes" id="UP000724874"/>
    </source>
</evidence>
<name>A0A9P5NSB6_GYMJU</name>
<accession>A0A9P5NSB6</accession>
<dbReference type="EMBL" id="JADNYJ010000015">
    <property type="protein sequence ID" value="KAF8907311.1"/>
    <property type="molecule type" value="Genomic_DNA"/>
</dbReference>
<keyword evidence="3" id="KW-1185">Reference proteome</keyword>
<comment type="caution">
    <text evidence="2">The sequence shown here is derived from an EMBL/GenBank/DDBJ whole genome shotgun (WGS) entry which is preliminary data.</text>
</comment>
<reference evidence="2" key="1">
    <citation type="submission" date="2020-11" db="EMBL/GenBank/DDBJ databases">
        <authorList>
            <consortium name="DOE Joint Genome Institute"/>
            <person name="Ahrendt S."/>
            <person name="Riley R."/>
            <person name="Andreopoulos W."/>
            <person name="LaButti K."/>
            <person name="Pangilinan J."/>
            <person name="Ruiz-duenas F.J."/>
            <person name="Barrasa J.M."/>
            <person name="Sanchez-Garcia M."/>
            <person name="Camarero S."/>
            <person name="Miyauchi S."/>
            <person name="Serrano A."/>
            <person name="Linde D."/>
            <person name="Babiker R."/>
            <person name="Drula E."/>
            <person name="Ayuso-Fernandez I."/>
            <person name="Pacheco R."/>
            <person name="Padilla G."/>
            <person name="Ferreira P."/>
            <person name="Barriuso J."/>
            <person name="Kellner H."/>
            <person name="Castanera R."/>
            <person name="Alfaro M."/>
            <person name="Ramirez L."/>
            <person name="Pisabarro A.G."/>
            <person name="Kuo A."/>
            <person name="Tritt A."/>
            <person name="Lipzen A."/>
            <person name="He G."/>
            <person name="Yan M."/>
            <person name="Ng V."/>
            <person name="Cullen D."/>
            <person name="Martin F."/>
            <person name="Rosso M.-N."/>
            <person name="Henrissat B."/>
            <person name="Hibbett D."/>
            <person name="Martinez A.T."/>
            <person name="Grigoriev I.V."/>
        </authorList>
    </citation>
    <scope>NUCLEOTIDE SEQUENCE</scope>
    <source>
        <strain evidence="2">AH 44721</strain>
    </source>
</reference>
<organism evidence="2 3">
    <name type="scientific">Gymnopilus junonius</name>
    <name type="common">Spectacular rustgill mushroom</name>
    <name type="synonym">Gymnopilus spectabilis subsp. junonius</name>
    <dbReference type="NCBI Taxonomy" id="109634"/>
    <lineage>
        <taxon>Eukaryota</taxon>
        <taxon>Fungi</taxon>
        <taxon>Dikarya</taxon>
        <taxon>Basidiomycota</taxon>
        <taxon>Agaricomycotina</taxon>
        <taxon>Agaricomycetes</taxon>
        <taxon>Agaricomycetidae</taxon>
        <taxon>Agaricales</taxon>
        <taxon>Agaricineae</taxon>
        <taxon>Hymenogastraceae</taxon>
        <taxon>Gymnopilus</taxon>
    </lineage>
</organism>